<proteinExistence type="predicted"/>
<organism evidence="1 2">
    <name type="scientific">Lentinula edodes</name>
    <name type="common">Shiitake mushroom</name>
    <name type="synonym">Lentinus edodes</name>
    <dbReference type="NCBI Taxonomy" id="5353"/>
    <lineage>
        <taxon>Eukaryota</taxon>
        <taxon>Fungi</taxon>
        <taxon>Dikarya</taxon>
        <taxon>Basidiomycota</taxon>
        <taxon>Agaricomycotina</taxon>
        <taxon>Agaricomycetes</taxon>
        <taxon>Agaricomycetidae</taxon>
        <taxon>Agaricales</taxon>
        <taxon>Marasmiineae</taxon>
        <taxon>Omphalotaceae</taxon>
        <taxon>Lentinula</taxon>
    </lineage>
</organism>
<evidence type="ECO:0000313" key="1">
    <source>
        <dbReference type="EMBL" id="GAW06280.1"/>
    </source>
</evidence>
<reference evidence="1 2" key="1">
    <citation type="submission" date="2016-08" db="EMBL/GenBank/DDBJ databases">
        <authorList>
            <consortium name="Lentinula edodes genome sequencing consortium"/>
            <person name="Sakamoto Y."/>
            <person name="Nakade K."/>
            <person name="Sato S."/>
            <person name="Yoshida Y."/>
            <person name="Miyazaki K."/>
            <person name="Natsume S."/>
            <person name="Konno N."/>
        </authorList>
    </citation>
    <scope>NUCLEOTIDE SEQUENCE [LARGE SCALE GENOMIC DNA]</scope>
    <source>
        <strain evidence="1 2">NBRC 111202</strain>
    </source>
</reference>
<protein>
    <submittedName>
        <fullName evidence="1">Uncharacterized protein</fullName>
    </submittedName>
</protein>
<evidence type="ECO:0000313" key="2">
    <source>
        <dbReference type="Proteomes" id="UP000188533"/>
    </source>
</evidence>
<sequence>MSVPNTMSSDSVTNDSEYACDILITPNKRLLSSFYAYPEDLHTYRYISSPCHSTMSFDRKFQLPEAVQGSLRFTLPIS</sequence>
<reference evidence="1 2" key="2">
    <citation type="submission" date="2017-02" db="EMBL/GenBank/DDBJ databases">
        <title>A genome survey and senescence transcriptome analysis in Lentinula edodes.</title>
        <authorList>
            <person name="Sakamoto Y."/>
            <person name="Nakade K."/>
            <person name="Sato S."/>
            <person name="Yoshida Y."/>
            <person name="Miyazaki K."/>
            <person name="Natsume S."/>
            <person name="Konno N."/>
        </authorList>
    </citation>
    <scope>NUCLEOTIDE SEQUENCE [LARGE SCALE GENOMIC DNA]</scope>
    <source>
        <strain evidence="1 2">NBRC 111202</strain>
    </source>
</reference>
<accession>A0A1Q3EGH9</accession>
<dbReference type="Proteomes" id="UP000188533">
    <property type="component" value="Unassembled WGS sequence"/>
</dbReference>
<comment type="caution">
    <text evidence="1">The sequence shown here is derived from an EMBL/GenBank/DDBJ whole genome shotgun (WGS) entry which is preliminary data.</text>
</comment>
<name>A0A1Q3EGH9_LENED</name>
<keyword evidence="2" id="KW-1185">Reference proteome</keyword>
<dbReference type="EMBL" id="BDGU01000315">
    <property type="protein sequence ID" value="GAW06280.1"/>
    <property type="molecule type" value="Genomic_DNA"/>
</dbReference>
<gene>
    <name evidence="1" type="ORF">LENED_008192</name>
</gene>
<dbReference type="AlphaFoldDB" id="A0A1Q3EGH9"/>